<dbReference type="EMBL" id="BQKI01000079">
    <property type="protein sequence ID" value="GJN27846.1"/>
    <property type="molecule type" value="Genomic_DNA"/>
</dbReference>
<reference evidence="4" key="2">
    <citation type="submission" date="2021-12" db="EMBL/GenBank/DDBJ databases">
        <title>Resequencing data analysis of finger millet.</title>
        <authorList>
            <person name="Hatakeyama M."/>
            <person name="Aluri S."/>
            <person name="Balachadran M.T."/>
            <person name="Sivarajan S.R."/>
            <person name="Poveda L."/>
            <person name="Shimizu-Inatsugi R."/>
            <person name="Schlapbach R."/>
            <person name="Sreeman S.M."/>
            <person name="Shimizu K.K."/>
        </authorList>
    </citation>
    <scope>NUCLEOTIDE SEQUENCE</scope>
</reference>
<dbReference type="SMART" id="SM00101">
    <property type="entry name" value="14_3_3"/>
    <property type="match status" value="1"/>
</dbReference>
<dbReference type="Gene3D" id="1.20.190.20">
    <property type="entry name" value="14-3-3 domain"/>
    <property type="match status" value="1"/>
</dbReference>
<dbReference type="CDD" id="cd08774">
    <property type="entry name" value="14-3-3"/>
    <property type="match status" value="1"/>
</dbReference>
<evidence type="ECO:0000259" key="3">
    <source>
        <dbReference type="SMART" id="SM00101"/>
    </source>
</evidence>
<accession>A0AAV5EZ08</accession>
<dbReference type="InterPro" id="IPR036815">
    <property type="entry name" value="14-3-3_dom_sf"/>
</dbReference>
<dbReference type="Pfam" id="PF00244">
    <property type="entry name" value="14-3-3"/>
    <property type="match status" value="1"/>
</dbReference>
<comment type="caution">
    <text evidence="4">The sequence shown here is derived from an EMBL/GenBank/DDBJ whole genome shotgun (WGS) entry which is preliminary data.</text>
</comment>
<evidence type="ECO:0000313" key="4">
    <source>
        <dbReference type="EMBL" id="GJN27846.1"/>
    </source>
</evidence>
<name>A0AAV5EZ08_ELECO</name>
<keyword evidence="5" id="KW-1185">Reference proteome</keyword>
<dbReference type="PANTHER" id="PTHR18860">
    <property type="entry name" value="14-3-3 PROTEIN"/>
    <property type="match status" value="1"/>
</dbReference>
<evidence type="ECO:0000313" key="5">
    <source>
        <dbReference type="Proteomes" id="UP001054889"/>
    </source>
</evidence>
<evidence type="ECO:0000256" key="1">
    <source>
        <dbReference type="ARBA" id="ARBA00006141"/>
    </source>
</evidence>
<feature type="domain" description="14-3-3" evidence="3">
    <location>
        <begin position="4"/>
        <end position="235"/>
    </location>
</feature>
<dbReference type="InterPro" id="IPR023410">
    <property type="entry name" value="14-3-3_domain"/>
</dbReference>
<dbReference type="AlphaFoldDB" id="A0AAV5EZ08"/>
<sequence>MESRLDLTFRASLAEKAERYEDMMDAMNNIATLNLWLTVKERELLSMSYQKVATAKLKSLHALTYAELEAQDEGNERHMKMTIEFRHKVENELDRLCYKVIDTIDKHLLPKGDYYRYLAEFKTEPENSRVIDHSLKAYENASNIAEKNMSPAHPVRLGVALNISIFYFEMLNSTERACQHAKQAFEDALPNLELIGEQLYNKSSSILQLLMKNLAFWNLNSNMDVDAEHTQDATGRSDASVDSNMDVGADYTSEHKGESGTSVDTTTCDGDAK</sequence>
<comment type="similarity">
    <text evidence="1">Belongs to the 14-3-3 family.</text>
</comment>
<gene>
    <name evidence="4" type="primary">gb15901</name>
    <name evidence="4" type="ORF">PR202_gb15901</name>
</gene>
<dbReference type="InterPro" id="IPR000308">
    <property type="entry name" value="14-3-3"/>
</dbReference>
<feature type="region of interest" description="Disordered" evidence="2">
    <location>
        <begin position="229"/>
        <end position="273"/>
    </location>
</feature>
<dbReference type="SUPFAM" id="SSF48445">
    <property type="entry name" value="14-3-3 protein"/>
    <property type="match status" value="1"/>
</dbReference>
<reference evidence="4" key="1">
    <citation type="journal article" date="2018" name="DNA Res.">
        <title>Multiple hybrid de novo genome assembly of finger millet, an orphan allotetraploid crop.</title>
        <authorList>
            <person name="Hatakeyama M."/>
            <person name="Aluri S."/>
            <person name="Balachadran M.T."/>
            <person name="Sivarajan S.R."/>
            <person name="Patrignani A."/>
            <person name="Gruter S."/>
            <person name="Poveda L."/>
            <person name="Shimizu-Inatsugi R."/>
            <person name="Baeten J."/>
            <person name="Francoijs K.J."/>
            <person name="Nataraja K.N."/>
            <person name="Reddy Y.A.N."/>
            <person name="Phadnis S."/>
            <person name="Ravikumar R.L."/>
            <person name="Schlapbach R."/>
            <person name="Sreeman S.M."/>
            <person name="Shimizu K.K."/>
        </authorList>
    </citation>
    <scope>NUCLEOTIDE SEQUENCE</scope>
</reference>
<protein>
    <recommendedName>
        <fullName evidence="3">14-3-3 domain-containing protein</fullName>
    </recommendedName>
</protein>
<organism evidence="4 5">
    <name type="scientific">Eleusine coracana subsp. coracana</name>
    <dbReference type="NCBI Taxonomy" id="191504"/>
    <lineage>
        <taxon>Eukaryota</taxon>
        <taxon>Viridiplantae</taxon>
        <taxon>Streptophyta</taxon>
        <taxon>Embryophyta</taxon>
        <taxon>Tracheophyta</taxon>
        <taxon>Spermatophyta</taxon>
        <taxon>Magnoliopsida</taxon>
        <taxon>Liliopsida</taxon>
        <taxon>Poales</taxon>
        <taxon>Poaceae</taxon>
        <taxon>PACMAD clade</taxon>
        <taxon>Chloridoideae</taxon>
        <taxon>Cynodonteae</taxon>
        <taxon>Eleusininae</taxon>
        <taxon>Eleusine</taxon>
    </lineage>
</organism>
<proteinExistence type="inferred from homology"/>
<dbReference type="Proteomes" id="UP001054889">
    <property type="component" value="Unassembled WGS sequence"/>
</dbReference>
<dbReference type="PRINTS" id="PR00305">
    <property type="entry name" value="1433ZETA"/>
</dbReference>
<feature type="compositionally biased region" description="Polar residues" evidence="2">
    <location>
        <begin position="259"/>
        <end position="273"/>
    </location>
</feature>
<dbReference type="PIRSF" id="PIRSF000868">
    <property type="entry name" value="14-3-3"/>
    <property type="match status" value="1"/>
</dbReference>
<evidence type="ECO:0000256" key="2">
    <source>
        <dbReference type="SAM" id="MobiDB-lite"/>
    </source>
</evidence>